<accession>A0ABD2N2Y3</accession>
<dbReference type="Proteomes" id="UP001516400">
    <property type="component" value="Unassembled WGS sequence"/>
</dbReference>
<feature type="non-terminal residue" evidence="1">
    <location>
        <position position="1"/>
    </location>
</feature>
<dbReference type="AlphaFoldDB" id="A0ABD2N2Y3"/>
<gene>
    <name evidence="1" type="ORF">HHI36_014160</name>
</gene>
<keyword evidence="2" id="KW-1185">Reference proteome</keyword>
<comment type="caution">
    <text evidence="1">The sequence shown here is derived from an EMBL/GenBank/DDBJ whole genome shotgun (WGS) entry which is preliminary data.</text>
</comment>
<sequence>KQALQLINDELSLIICDCGLEYDDELGRQWRGRKTDSDIDRNAETNKARSRVVAIRTCLYGTRNSFERPSARNLVGNNIKSYLDTLLL</sequence>
<evidence type="ECO:0000313" key="1">
    <source>
        <dbReference type="EMBL" id="KAL3272696.1"/>
    </source>
</evidence>
<reference evidence="1 2" key="1">
    <citation type="journal article" date="2021" name="BMC Biol.">
        <title>Horizontally acquired antibacterial genes associated with adaptive radiation of ladybird beetles.</title>
        <authorList>
            <person name="Li H.S."/>
            <person name="Tang X.F."/>
            <person name="Huang Y.H."/>
            <person name="Xu Z.Y."/>
            <person name="Chen M.L."/>
            <person name="Du X.Y."/>
            <person name="Qiu B.Y."/>
            <person name="Chen P.T."/>
            <person name="Zhang W."/>
            <person name="Slipinski A."/>
            <person name="Escalona H.E."/>
            <person name="Waterhouse R.M."/>
            <person name="Zwick A."/>
            <person name="Pang H."/>
        </authorList>
    </citation>
    <scope>NUCLEOTIDE SEQUENCE [LARGE SCALE GENOMIC DNA]</scope>
    <source>
        <strain evidence="1">SYSU2018</strain>
    </source>
</reference>
<proteinExistence type="predicted"/>
<evidence type="ECO:0000313" key="2">
    <source>
        <dbReference type="Proteomes" id="UP001516400"/>
    </source>
</evidence>
<organism evidence="1 2">
    <name type="scientific">Cryptolaemus montrouzieri</name>
    <dbReference type="NCBI Taxonomy" id="559131"/>
    <lineage>
        <taxon>Eukaryota</taxon>
        <taxon>Metazoa</taxon>
        <taxon>Ecdysozoa</taxon>
        <taxon>Arthropoda</taxon>
        <taxon>Hexapoda</taxon>
        <taxon>Insecta</taxon>
        <taxon>Pterygota</taxon>
        <taxon>Neoptera</taxon>
        <taxon>Endopterygota</taxon>
        <taxon>Coleoptera</taxon>
        <taxon>Polyphaga</taxon>
        <taxon>Cucujiformia</taxon>
        <taxon>Coccinelloidea</taxon>
        <taxon>Coccinellidae</taxon>
        <taxon>Scymninae</taxon>
        <taxon>Scymnini</taxon>
        <taxon>Cryptolaemus</taxon>
    </lineage>
</organism>
<dbReference type="EMBL" id="JABFTP020000062">
    <property type="protein sequence ID" value="KAL3272696.1"/>
    <property type="molecule type" value="Genomic_DNA"/>
</dbReference>
<name>A0ABD2N2Y3_9CUCU</name>
<protein>
    <submittedName>
        <fullName evidence="1">Uncharacterized protein</fullName>
    </submittedName>
</protein>